<evidence type="ECO:0000256" key="4">
    <source>
        <dbReference type="ARBA" id="ARBA00022833"/>
    </source>
</evidence>
<dbReference type="PANTHER" id="PTHR46233:SF3">
    <property type="entry name" value="HYDROXYACYLGLUTATHIONE HYDROLASE GLOC"/>
    <property type="match status" value="1"/>
</dbReference>
<accession>A0A2W5V6J5</accession>
<evidence type="ECO:0000256" key="2">
    <source>
        <dbReference type="ARBA" id="ARBA00022723"/>
    </source>
</evidence>
<comment type="cofactor">
    <cofactor evidence="1">
        <name>Zn(2+)</name>
        <dbReference type="ChEBI" id="CHEBI:29105"/>
    </cofactor>
</comment>
<evidence type="ECO:0000256" key="3">
    <source>
        <dbReference type="ARBA" id="ARBA00022801"/>
    </source>
</evidence>
<keyword evidence="2" id="KW-0479">Metal-binding</keyword>
<dbReference type="InterPro" id="IPR036866">
    <property type="entry name" value="RibonucZ/Hydroxyglut_hydro"/>
</dbReference>
<dbReference type="AlphaFoldDB" id="A0A2W5V6J5"/>
<dbReference type="PANTHER" id="PTHR46233">
    <property type="entry name" value="HYDROXYACYLGLUTATHIONE HYDROLASE GLOC"/>
    <property type="match status" value="1"/>
</dbReference>
<dbReference type="Proteomes" id="UP000249061">
    <property type="component" value="Unassembled WGS sequence"/>
</dbReference>
<dbReference type="Pfam" id="PF00753">
    <property type="entry name" value="Lactamase_B"/>
    <property type="match status" value="1"/>
</dbReference>
<keyword evidence="4" id="KW-0862">Zinc</keyword>
<evidence type="ECO:0000259" key="5">
    <source>
        <dbReference type="SMART" id="SM00849"/>
    </source>
</evidence>
<evidence type="ECO:0000313" key="7">
    <source>
        <dbReference type="Proteomes" id="UP000249061"/>
    </source>
</evidence>
<dbReference type="InterPro" id="IPR051453">
    <property type="entry name" value="MBL_Glyoxalase_II"/>
</dbReference>
<name>A0A2W5V6J5_9BACT</name>
<dbReference type="Gene3D" id="3.60.15.10">
    <property type="entry name" value="Ribonuclease Z/Hydroxyacylglutathione hydrolase-like"/>
    <property type="match status" value="1"/>
</dbReference>
<organism evidence="6 7">
    <name type="scientific">Archangium gephyra</name>
    <dbReference type="NCBI Taxonomy" id="48"/>
    <lineage>
        <taxon>Bacteria</taxon>
        <taxon>Pseudomonadati</taxon>
        <taxon>Myxococcota</taxon>
        <taxon>Myxococcia</taxon>
        <taxon>Myxococcales</taxon>
        <taxon>Cystobacterineae</taxon>
        <taxon>Archangiaceae</taxon>
        <taxon>Archangium</taxon>
    </lineage>
</organism>
<proteinExistence type="predicted"/>
<sequence length="224" mass="24483">MTGTKPETLFVRQLQLGSMKNFVYLFGAPHGDEAVVVDPAWDVPAIFEALASANRQLVGVFLTHHHHDHINGVPEVLARRDVPVFVQSAEAEFGADPLKPFADALRVVSPSERVKIAGAEISCLHTPGHTPGSQCLSCGGAVFTGDTLFVNACGRCDFQGGDARQMHDSLFNVLGALDGSTTVYAGHDYGDVKVSSLERERSQNPYFQLRDVNDFVRFRMRPRT</sequence>
<dbReference type="EMBL" id="QFQP01000014">
    <property type="protein sequence ID" value="PZR11434.1"/>
    <property type="molecule type" value="Genomic_DNA"/>
</dbReference>
<comment type="caution">
    <text evidence="6">The sequence shown here is derived from an EMBL/GenBank/DDBJ whole genome shotgun (WGS) entry which is preliminary data.</text>
</comment>
<dbReference type="CDD" id="cd16275">
    <property type="entry name" value="BaeB-like_MBL-fold"/>
    <property type="match status" value="1"/>
</dbReference>
<gene>
    <name evidence="6" type="ORF">DI536_17560</name>
</gene>
<dbReference type="SUPFAM" id="SSF56281">
    <property type="entry name" value="Metallo-hydrolase/oxidoreductase"/>
    <property type="match status" value="1"/>
</dbReference>
<evidence type="ECO:0000313" key="6">
    <source>
        <dbReference type="EMBL" id="PZR11434.1"/>
    </source>
</evidence>
<dbReference type="GO" id="GO:0016787">
    <property type="term" value="F:hydrolase activity"/>
    <property type="evidence" value="ECO:0007669"/>
    <property type="project" value="UniProtKB-KW"/>
</dbReference>
<protein>
    <submittedName>
        <fullName evidence="6">MBL fold hydrolase</fullName>
    </submittedName>
</protein>
<dbReference type="GO" id="GO:0046872">
    <property type="term" value="F:metal ion binding"/>
    <property type="evidence" value="ECO:0007669"/>
    <property type="project" value="UniProtKB-KW"/>
</dbReference>
<feature type="domain" description="Metallo-beta-lactamase" evidence="5">
    <location>
        <begin position="20"/>
        <end position="187"/>
    </location>
</feature>
<reference evidence="6 7" key="1">
    <citation type="submission" date="2017-08" db="EMBL/GenBank/DDBJ databases">
        <title>Infants hospitalized years apart are colonized by the same room-sourced microbial strains.</title>
        <authorList>
            <person name="Brooks B."/>
            <person name="Olm M.R."/>
            <person name="Firek B.A."/>
            <person name="Baker R."/>
            <person name="Thomas B.C."/>
            <person name="Morowitz M.J."/>
            <person name="Banfield J.F."/>
        </authorList>
    </citation>
    <scope>NUCLEOTIDE SEQUENCE [LARGE SCALE GENOMIC DNA]</scope>
    <source>
        <strain evidence="6">S2_003_000_R2_14</strain>
    </source>
</reference>
<dbReference type="InterPro" id="IPR001279">
    <property type="entry name" value="Metallo-B-lactamas"/>
</dbReference>
<keyword evidence="3 6" id="KW-0378">Hydrolase</keyword>
<dbReference type="SMART" id="SM00849">
    <property type="entry name" value="Lactamase_B"/>
    <property type="match status" value="1"/>
</dbReference>
<evidence type="ECO:0000256" key="1">
    <source>
        <dbReference type="ARBA" id="ARBA00001947"/>
    </source>
</evidence>